<evidence type="ECO:0000313" key="1">
    <source>
        <dbReference type="EMBL" id="RQG95822.1"/>
    </source>
</evidence>
<keyword evidence="2" id="KW-1185">Reference proteome</keyword>
<dbReference type="RefSeq" id="WP_124194819.1">
    <property type="nucleotide sequence ID" value="NZ_REGA01000004.1"/>
</dbReference>
<name>A0A3N6NB36_NATCH</name>
<dbReference type="OrthoDB" id="382828at2157"/>
<proteinExistence type="predicted"/>
<dbReference type="Proteomes" id="UP000282323">
    <property type="component" value="Unassembled WGS sequence"/>
</dbReference>
<evidence type="ECO:0000313" key="2">
    <source>
        <dbReference type="Proteomes" id="UP000282323"/>
    </source>
</evidence>
<dbReference type="InterPro" id="IPR055956">
    <property type="entry name" value="DUF7534"/>
</dbReference>
<sequence>MSSSPAGQFVGAFLILAGFALVVVSMITPPDPLTLVVWLVPAVLAAAVLAYLLAYKGGLERLQDRL</sequence>
<organism evidence="1 2">
    <name type="scientific">Natrarchaeobius chitinivorans</name>
    <dbReference type="NCBI Taxonomy" id="1679083"/>
    <lineage>
        <taxon>Archaea</taxon>
        <taxon>Methanobacteriati</taxon>
        <taxon>Methanobacteriota</taxon>
        <taxon>Stenosarchaea group</taxon>
        <taxon>Halobacteria</taxon>
        <taxon>Halobacteriales</taxon>
        <taxon>Natrialbaceae</taxon>
        <taxon>Natrarchaeobius</taxon>
    </lineage>
</organism>
<dbReference type="Pfam" id="PF24378">
    <property type="entry name" value="DUF7534"/>
    <property type="match status" value="1"/>
</dbReference>
<accession>A0A3N6NB36</accession>
<comment type="caution">
    <text evidence="1">The sequence shown here is derived from an EMBL/GenBank/DDBJ whole genome shotgun (WGS) entry which is preliminary data.</text>
</comment>
<protein>
    <submittedName>
        <fullName evidence="1">Uncharacterized protein</fullName>
    </submittedName>
</protein>
<dbReference type="EMBL" id="REGA01000004">
    <property type="protein sequence ID" value="RQG95822.1"/>
    <property type="molecule type" value="Genomic_DNA"/>
</dbReference>
<reference evidence="1 2" key="1">
    <citation type="submission" date="2018-10" db="EMBL/GenBank/DDBJ databases">
        <title>Natrarchaeobius chitinivorans gen. nov., sp. nov., and Natrarchaeobius haloalkaliphilus sp. nov., alkaliphilic, chitin-utilizing haloarchaea from hypersaline alkaline lakes.</title>
        <authorList>
            <person name="Sorokin D.Y."/>
            <person name="Elcheninov A.G."/>
            <person name="Kostrikina N.A."/>
            <person name="Bale N.J."/>
            <person name="Sinninghe Damste J.S."/>
            <person name="Khijniak T.V."/>
            <person name="Kublanov I.V."/>
            <person name="Toshchakov S.V."/>
        </authorList>
    </citation>
    <scope>NUCLEOTIDE SEQUENCE [LARGE SCALE GENOMIC DNA]</scope>
    <source>
        <strain evidence="1 2">AArcht4T</strain>
    </source>
</reference>
<dbReference type="AlphaFoldDB" id="A0A3N6NB36"/>
<gene>
    <name evidence="1" type="ORF">EA473_06435</name>
</gene>